<dbReference type="RefSeq" id="WP_005881524.1">
    <property type="nucleotide sequence ID" value="NZ_CP019430.1"/>
</dbReference>
<dbReference type="SMART" id="SM00530">
    <property type="entry name" value="HTH_XRE"/>
    <property type="match status" value="1"/>
</dbReference>
<gene>
    <name evidence="3" type="ORF">OFBG_01432</name>
</gene>
<evidence type="ECO:0000313" key="3">
    <source>
        <dbReference type="EMBL" id="EEO30404.1"/>
    </source>
</evidence>
<dbReference type="GO" id="GO:0003677">
    <property type="term" value="F:DNA binding"/>
    <property type="evidence" value="ECO:0007669"/>
    <property type="project" value="UniProtKB-KW"/>
</dbReference>
<dbReference type="AlphaFoldDB" id="C3XB28"/>
<dbReference type="InterPro" id="IPR010982">
    <property type="entry name" value="Lambda_DNA-bd_dom_sf"/>
</dbReference>
<protein>
    <submittedName>
        <fullName evidence="3">DNA-binding helix-turn-helix protein</fullName>
    </submittedName>
</protein>
<sequence length="121" mass="13663">MQKNKEKAIAKAIGRAIAKKRTEKGLTQEDVAEKLNIGNEAVSRIERGTVIPNVVRLVELAEIFECGTDELLIESRLRSMDHAKYLYELFERLNEQDKALLLHLMTTLAERLGPDNSCPIS</sequence>
<dbReference type="HOGENOM" id="CLU_066192_17_7_4"/>
<evidence type="ECO:0000256" key="1">
    <source>
        <dbReference type="ARBA" id="ARBA00023125"/>
    </source>
</evidence>
<keyword evidence="1 3" id="KW-0238">DNA-binding</keyword>
<dbReference type="CDD" id="cd00093">
    <property type="entry name" value="HTH_XRE"/>
    <property type="match status" value="1"/>
</dbReference>
<feature type="domain" description="HTH cro/C1-type" evidence="2">
    <location>
        <begin position="17"/>
        <end position="71"/>
    </location>
</feature>
<evidence type="ECO:0000313" key="4">
    <source>
        <dbReference type="Proteomes" id="UP000005089"/>
    </source>
</evidence>
<dbReference type="OrthoDB" id="5524454at2"/>
<evidence type="ECO:0000259" key="2">
    <source>
        <dbReference type="PROSITE" id="PS50943"/>
    </source>
</evidence>
<dbReference type="PROSITE" id="PS50943">
    <property type="entry name" value="HTH_CROC1"/>
    <property type="match status" value="1"/>
</dbReference>
<dbReference type="SUPFAM" id="SSF47413">
    <property type="entry name" value="lambda repressor-like DNA-binding domains"/>
    <property type="match status" value="1"/>
</dbReference>
<dbReference type="InterPro" id="IPR001387">
    <property type="entry name" value="Cro/C1-type_HTH"/>
</dbReference>
<dbReference type="PANTHER" id="PTHR46558">
    <property type="entry name" value="TRACRIPTIONAL REGULATORY PROTEIN-RELATED-RELATED"/>
    <property type="match status" value="1"/>
</dbReference>
<keyword evidence="4" id="KW-1185">Reference proteome</keyword>
<name>C3XB28_OXAFO</name>
<dbReference type="PANTHER" id="PTHR46558:SF11">
    <property type="entry name" value="HTH-TYPE TRANSCRIPTIONAL REGULATOR XRE"/>
    <property type="match status" value="1"/>
</dbReference>
<reference evidence="3 4" key="1">
    <citation type="submission" date="2009-02" db="EMBL/GenBank/DDBJ databases">
        <title>The Genome Sequence of Oxalobacter formigenes OXCC13.</title>
        <authorList>
            <consortium name="The Broad Institute Genome Sequencing Platform"/>
            <person name="Ward D."/>
            <person name="Young S.K."/>
            <person name="Kodira C.D."/>
            <person name="Zeng Q."/>
            <person name="Koehrsen M."/>
            <person name="Alvarado L."/>
            <person name="Berlin A."/>
            <person name="Borenstein D."/>
            <person name="Chen Z."/>
            <person name="Engels R."/>
            <person name="Freedman E."/>
            <person name="Gellesch M."/>
            <person name="Goldberg J."/>
            <person name="Griggs A."/>
            <person name="Gujja S."/>
            <person name="Heiman D."/>
            <person name="Hepburn T."/>
            <person name="Howarth C."/>
            <person name="Jen D."/>
            <person name="Larson L."/>
            <person name="Lewis B."/>
            <person name="Mehta T."/>
            <person name="Park D."/>
            <person name="Pearson M."/>
            <person name="Roberts A."/>
            <person name="Saif S."/>
            <person name="Shea T."/>
            <person name="Shenoy N."/>
            <person name="Sisk P."/>
            <person name="Stolte C."/>
            <person name="Sykes S."/>
            <person name="Walk T."/>
            <person name="White J."/>
            <person name="Yandava C."/>
            <person name="Allison M.J."/>
            <person name="Lander E."/>
            <person name="Nusbaum C."/>
            <person name="Galagan J."/>
            <person name="Birren B."/>
        </authorList>
    </citation>
    <scope>NUCLEOTIDE SEQUENCE [LARGE SCALE GENOMIC DNA]</scope>
    <source>
        <strain evidence="3 4">OXCC13</strain>
    </source>
</reference>
<proteinExistence type="predicted"/>
<organism evidence="3 4">
    <name type="scientific">Oxalobacter formigenes OXCC13</name>
    <dbReference type="NCBI Taxonomy" id="556269"/>
    <lineage>
        <taxon>Bacteria</taxon>
        <taxon>Pseudomonadati</taxon>
        <taxon>Pseudomonadota</taxon>
        <taxon>Betaproteobacteria</taxon>
        <taxon>Burkholderiales</taxon>
        <taxon>Oxalobacteraceae</taxon>
        <taxon>Oxalobacter</taxon>
    </lineage>
</organism>
<dbReference type="Gene3D" id="1.10.260.40">
    <property type="entry name" value="lambda repressor-like DNA-binding domains"/>
    <property type="match status" value="1"/>
</dbReference>
<dbReference type="GeneID" id="77134579"/>
<dbReference type="Proteomes" id="UP000005089">
    <property type="component" value="Unassembled WGS sequence"/>
</dbReference>
<accession>C3XB28</accession>
<dbReference type="EMBL" id="GG658170">
    <property type="protein sequence ID" value="EEO30404.1"/>
    <property type="molecule type" value="Genomic_DNA"/>
</dbReference>
<dbReference type="eggNOG" id="COG1396">
    <property type="taxonomic scope" value="Bacteria"/>
</dbReference>
<dbReference type="Pfam" id="PF01381">
    <property type="entry name" value="HTH_3"/>
    <property type="match status" value="1"/>
</dbReference>